<keyword evidence="1" id="KW-0812">Transmembrane</keyword>
<dbReference type="InterPro" id="IPR045584">
    <property type="entry name" value="Pilin-like"/>
</dbReference>
<dbReference type="NCBIfam" id="TIGR02532">
    <property type="entry name" value="IV_pilin_GFxxxE"/>
    <property type="match status" value="1"/>
</dbReference>
<dbReference type="EMBL" id="LN906597">
    <property type="protein sequence ID" value="CUT17498.1"/>
    <property type="molecule type" value="Genomic_DNA"/>
</dbReference>
<evidence type="ECO:0000313" key="3">
    <source>
        <dbReference type="Proteomes" id="UP000198651"/>
    </source>
</evidence>
<keyword evidence="3" id="KW-1185">Reference proteome</keyword>
<gene>
    <name evidence="2" type="ORF">Ark11_0662</name>
</gene>
<dbReference type="Proteomes" id="UP000198651">
    <property type="component" value="Chromosome I"/>
</dbReference>
<feature type="transmembrane region" description="Helical" evidence="1">
    <location>
        <begin position="12"/>
        <end position="35"/>
    </location>
</feature>
<evidence type="ECO:0000256" key="1">
    <source>
        <dbReference type="SAM" id="Phobius"/>
    </source>
</evidence>
<dbReference type="OrthoDB" id="9870190at2"/>
<reference evidence="3" key="1">
    <citation type="submission" date="2015-11" db="EMBL/GenBank/DDBJ databases">
        <authorList>
            <person name="Seth-Smith H.M.B."/>
        </authorList>
    </citation>
    <scope>NUCLEOTIDE SEQUENCE [LARGE SCALE GENOMIC DNA]</scope>
    <source>
        <strain evidence="3">2013Ark11</strain>
    </source>
</reference>
<proteinExistence type="predicted"/>
<protein>
    <submittedName>
        <fullName evidence="2">Putative membrane protein</fullName>
    </submittedName>
</protein>
<name>A0A0S4M459_9BURK</name>
<organism evidence="2 3">
    <name type="scientific">Candidatus Ichthyocystis hellenicum</name>
    <dbReference type="NCBI Taxonomy" id="1561003"/>
    <lineage>
        <taxon>Bacteria</taxon>
        <taxon>Pseudomonadati</taxon>
        <taxon>Pseudomonadota</taxon>
        <taxon>Betaproteobacteria</taxon>
        <taxon>Burkholderiales</taxon>
        <taxon>Candidatus Ichthyocystis</taxon>
    </lineage>
</organism>
<dbReference type="SUPFAM" id="SSF54523">
    <property type="entry name" value="Pili subunits"/>
    <property type="match status" value="1"/>
</dbReference>
<dbReference type="InterPro" id="IPR012902">
    <property type="entry name" value="N_methyl_site"/>
</dbReference>
<sequence length="229" mass="26187">MFRARYHPYSSYLGFTFMELLVALLIFSLMMSLAVPVLKVRLANDAASRYARSVKSRIEEAVSMCLPHLYRGCMLALSPDLINTSTLRTISSSASRLPYQVNSGDINYVEVLLDLPYANDARKSVNSSFYSRDDISNYQSDFYRIRAIGTQEGRYYTKFFVSIVDGTFGDFRSRDNDIYVYPVMASSDSEFSYARIYKLKLTGSRVLLCEISFSDCPSVEWDDVRLCRC</sequence>
<keyword evidence="1" id="KW-1133">Transmembrane helix</keyword>
<keyword evidence="1" id="KW-0472">Membrane</keyword>
<evidence type="ECO:0000313" key="2">
    <source>
        <dbReference type="EMBL" id="CUT17498.1"/>
    </source>
</evidence>
<dbReference type="AlphaFoldDB" id="A0A0S4M459"/>
<accession>A0A0S4M459</accession>
<dbReference type="STRING" id="1561003.Ark11_0662"/>